<organism evidence="1 2">
    <name type="scientific">Salinisphaera aquimarina</name>
    <dbReference type="NCBI Taxonomy" id="2094031"/>
    <lineage>
        <taxon>Bacteria</taxon>
        <taxon>Pseudomonadati</taxon>
        <taxon>Pseudomonadota</taxon>
        <taxon>Gammaproteobacteria</taxon>
        <taxon>Salinisphaerales</taxon>
        <taxon>Salinisphaeraceae</taxon>
        <taxon>Salinisphaera</taxon>
    </lineage>
</organism>
<dbReference type="NCBIfam" id="TIGR03757">
    <property type="entry name" value="conj_TIGR03757"/>
    <property type="match status" value="1"/>
</dbReference>
<comment type="caution">
    <text evidence="1">The sequence shown here is derived from an EMBL/GenBank/DDBJ whole genome shotgun (WGS) entry which is preliminary data.</text>
</comment>
<dbReference type="Proteomes" id="UP001595462">
    <property type="component" value="Unassembled WGS sequence"/>
</dbReference>
<gene>
    <name evidence="1" type="ORF">ACFOSU_16335</name>
</gene>
<sequence>MKPNRLDASQVRAPFKTVRGKRGVKFRQASVIAALAVTTLCAGLLLASLPAMAKTEVFMIAGVPVTHVPDGVTVVELDQPSRLDKQLSDGLPGTQDAAARAVQKRLSRFRKSYGQAYEGLLRAWRLGVTKVPAVVVDGRYVVYGQPNVKAAVAEIHRAAAREK</sequence>
<evidence type="ECO:0000313" key="2">
    <source>
        <dbReference type="Proteomes" id="UP001595462"/>
    </source>
</evidence>
<evidence type="ECO:0000313" key="1">
    <source>
        <dbReference type="EMBL" id="MFC3105444.1"/>
    </source>
</evidence>
<proteinExistence type="predicted"/>
<dbReference type="EMBL" id="JBHRSS010000008">
    <property type="protein sequence ID" value="MFC3105444.1"/>
    <property type="molecule type" value="Genomic_DNA"/>
</dbReference>
<reference evidence="2" key="1">
    <citation type="journal article" date="2019" name="Int. J. Syst. Evol. Microbiol.">
        <title>The Global Catalogue of Microorganisms (GCM) 10K type strain sequencing project: providing services to taxonomists for standard genome sequencing and annotation.</title>
        <authorList>
            <consortium name="The Broad Institute Genomics Platform"/>
            <consortium name="The Broad Institute Genome Sequencing Center for Infectious Disease"/>
            <person name="Wu L."/>
            <person name="Ma J."/>
        </authorList>
    </citation>
    <scope>NUCLEOTIDE SEQUENCE [LARGE SCALE GENOMIC DNA]</scope>
    <source>
        <strain evidence="2">KCTC 52640</strain>
    </source>
</reference>
<name>A0ABV7ERR7_9GAMM</name>
<accession>A0ABV7ERR7</accession>
<dbReference type="Pfam" id="PF07511">
    <property type="entry name" value="DUF1525"/>
    <property type="match status" value="1"/>
</dbReference>
<keyword evidence="2" id="KW-1185">Reference proteome</keyword>
<dbReference type="RefSeq" id="WP_380690991.1">
    <property type="nucleotide sequence ID" value="NZ_JBHRSS010000008.1"/>
</dbReference>
<dbReference type="InterPro" id="IPR011090">
    <property type="entry name" value="Integr_conj_element_PFL4709"/>
</dbReference>
<protein>
    <submittedName>
        <fullName evidence="1">TIGR03757 family integrating conjugative element protein</fullName>
    </submittedName>
</protein>